<proteinExistence type="predicted"/>
<reference evidence="1" key="1">
    <citation type="journal article" date="2015" name="Nature">
        <title>Complex archaea that bridge the gap between prokaryotes and eukaryotes.</title>
        <authorList>
            <person name="Spang A."/>
            <person name="Saw J.H."/>
            <person name="Jorgensen S.L."/>
            <person name="Zaremba-Niedzwiedzka K."/>
            <person name="Martijn J."/>
            <person name="Lind A.E."/>
            <person name="van Eijk R."/>
            <person name="Schleper C."/>
            <person name="Guy L."/>
            <person name="Ettema T.J."/>
        </authorList>
    </citation>
    <scope>NUCLEOTIDE SEQUENCE</scope>
</reference>
<organism evidence="1">
    <name type="scientific">marine sediment metagenome</name>
    <dbReference type="NCBI Taxonomy" id="412755"/>
    <lineage>
        <taxon>unclassified sequences</taxon>
        <taxon>metagenomes</taxon>
        <taxon>ecological metagenomes</taxon>
    </lineage>
</organism>
<gene>
    <name evidence="1" type="ORF">LCGC14_3085780</name>
</gene>
<name>A0A0F8WBV0_9ZZZZ</name>
<dbReference type="AlphaFoldDB" id="A0A0F8WBV0"/>
<feature type="non-terminal residue" evidence="1">
    <location>
        <position position="79"/>
    </location>
</feature>
<evidence type="ECO:0000313" key="1">
    <source>
        <dbReference type="EMBL" id="KKK54337.1"/>
    </source>
</evidence>
<accession>A0A0F8WBV0</accession>
<dbReference type="EMBL" id="LAZR01066045">
    <property type="protein sequence ID" value="KKK54337.1"/>
    <property type="molecule type" value="Genomic_DNA"/>
</dbReference>
<comment type="caution">
    <text evidence="1">The sequence shown here is derived from an EMBL/GenBank/DDBJ whole genome shotgun (WGS) entry which is preliminary data.</text>
</comment>
<protein>
    <submittedName>
        <fullName evidence="1">Uncharacterized protein</fullName>
    </submittedName>
</protein>
<sequence>MTKPTKEQIRKIFEYWNTKEITIHRSIDKHERHINAALKMYSVEEILSAIANYSDILECSDYYWTYRWTISQFLVRGID</sequence>